<proteinExistence type="inferred from homology"/>
<dbReference type="EMBL" id="FQXB01000007">
    <property type="protein sequence ID" value="SHH41886.1"/>
    <property type="molecule type" value="Genomic_DNA"/>
</dbReference>
<reference evidence="15 16" key="1">
    <citation type="submission" date="2016-11" db="EMBL/GenBank/DDBJ databases">
        <authorList>
            <person name="Jaros S."/>
            <person name="Januszkiewicz K."/>
            <person name="Wedrychowicz H."/>
        </authorList>
    </citation>
    <scope>NUCLEOTIDE SEQUENCE [LARGE SCALE GENOMIC DNA]</scope>
    <source>
        <strain evidence="15 16">DSM 28715</strain>
    </source>
</reference>
<dbReference type="Proteomes" id="UP000184074">
    <property type="component" value="Unassembled WGS sequence"/>
</dbReference>
<keyword evidence="6" id="KW-0028">Amino-acid biosynthesis</keyword>
<evidence type="ECO:0000256" key="3">
    <source>
        <dbReference type="ARBA" id="ARBA00005517"/>
    </source>
</evidence>
<dbReference type="InterPro" id="IPR037158">
    <property type="entry name" value="Thr_synth_N_sf"/>
</dbReference>
<keyword evidence="9" id="KW-0456">Lyase</keyword>
<dbReference type="GO" id="GO:0009088">
    <property type="term" value="P:threonine biosynthetic process"/>
    <property type="evidence" value="ECO:0007669"/>
    <property type="project" value="UniProtKB-UniRule"/>
</dbReference>
<dbReference type="InterPro" id="IPR029144">
    <property type="entry name" value="Thr_synth_N"/>
</dbReference>
<dbReference type="InterPro" id="IPR051166">
    <property type="entry name" value="Threonine_Synthase"/>
</dbReference>
<dbReference type="Pfam" id="PF00291">
    <property type="entry name" value="PALP"/>
    <property type="match status" value="1"/>
</dbReference>
<dbReference type="FunFam" id="3.90.1380.10:FF:000002">
    <property type="entry name" value="Threonine synthase"/>
    <property type="match status" value="1"/>
</dbReference>
<dbReference type="RefSeq" id="WP_072902654.1">
    <property type="nucleotide sequence ID" value="NZ_FQXB01000007.1"/>
</dbReference>
<evidence type="ECO:0000256" key="4">
    <source>
        <dbReference type="ARBA" id="ARBA00013028"/>
    </source>
</evidence>
<evidence type="ECO:0000256" key="6">
    <source>
        <dbReference type="ARBA" id="ARBA00022605"/>
    </source>
</evidence>
<feature type="domain" description="Threonine synthase N-terminal" evidence="14">
    <location>
        <begin position="2"/>
        <end position="80"/>
    </location>
</feature>
<evidence type="ECO:0000256" key="10">
    <source>
        <dbReference type="ARBA" id="ARBA00049144"/>
    </source>
</evidence>
<dbReference type="STRING" id="1508389.SAMN05444003_3104"/>
<evidence type="ECO:0000259" key="14">
    <source>
        <dbReference type="Pfam" id="PF14821"/>
    </source>
</evidence>
<protein>
    <recommendedName>
        <fullName evidence="5 11">Threonine synthase</fullName>
        <ecNumber evidence="4 11">4.2.3.1</ecNumber>
    </recommendedName>
</protein>
<dbReference type="OrthoDB" id="9763107at2"/>
<dbReference type="CDD" id="cd01560">
    <property type="entry name" value="Thr-synth_2"/>
    <property type="match status" value="1"/>
</dbReference>
<comment type="pathway">
    <text evidence="2">Amino-acid biosynthesis; L-threonine biosynthesis; L-threonine from L-aspartate: step 5/5.</text>
</comment>
<evidence type="ECO:0000256" key="7">
    <source>
        <dbReference type="ARBA" id="ARBA00022697"/>
    </source>
</evidence>
<dbReference type="NCBIfam" id="TIGR00260">
    <property type="entry name" value="thrC"/>
    <property type="match status" value="1"/>
</dbReference>
<accession>A0A1M5STR1</accession>
<dbReference type="PANTHER" id="PTHR42690:SF1">
    <property type="entry name" value="THREONINE SYNTHASE-LIKE 2"/>
    <property type="match status" value="1"/>
</dbReference>
<dbReference type="PROSITE" id="PS00165">
    <property type="entry name" value="DEHYDRATASE_SER_THR"/>
    <property type="match status" value="1"/>
</dbReference>
<evidence type="ECO:0000256" key="1">
    <source>
        <dbReference type="ARBA" id="ARBA00001933"/>
    </source>
</evidence>
<dbReference type="Pfam" id="PF24857">
    <property type="entry name" value="THR4_C"/>
    <property type="match status" value="1"/>
</dbReference>
<feature type="domain" description="Tryptophan synthase beta chain-like PALP" evidence="13">
    <location>
        <begin position="99"/>
        <end position="324"/>
    </location>
</feature>
<evidence type="ECO:0000256" key="2">
    <source>
        <dbReference type="ARBA" id="ARBA00004979"/>
    </source>
</evidence>
<dbReference type="UniPathway" id="UPA00050">
    <property type="reaction ID" value="UER00065"/>
</dbReference>
<sequence>MRYISTRGQAAELSFKEALLVGLASDGGLYVPAAWPKLSFDEIRSLRGKPYAEVAFSVMSPFVGEEIDDVDLRRMIEEAYATFHHPAVTPLVQMGPNDWLLELFHGPTLAFKDVAMQILARLMDHVLTERGERLTIVGATSGDTGGAALEAFKTCHGIDTFFMFPNGKVSDFQRRQMTTIGAENCHAIAIDGSFDDCQSMVKDMFGHQSFASTVRLSAVNSINWGRVMAQVVYYFTAATALGAPEQSVSFTVPTGNFGDIYAGFVAKQMGLPISRLVIATNENDILARTLTTGDHRLGSVKPTITPSMDIQISSNFERLLFEAAGRDPAAVRDLMAALKDSRRYSLPDKMLRFIRDSFDAGAVSEVETLEEVARIWKYAGYLADPHTAVAVKVACDHAVPDVPMVTLSTAHPAKFRDAVRNATGEEARPPAWGDVSSGRTETVEHLAGDRARVEEFILKHARLTRGSVKSLTSEGVTS</sequence>
<dbReference type="InterPro" id="IPR004450">
    <property type="entry name" value="Thr_synthase-like"/>
</dbReference>
<evidence type="ECO:0000256" key="8">
    <source>
        <dbReference type="ARBA" id="ARBA00022898"/>
    </source>
</evidence>
<keyword evidence="8 12" id="KW-0663">Pyridoxal phosphate</keyword>
<dbReference type="GO" id="GO:0030170">
    <property type="term" value="F:pyridoxal phosphate binding"/>
    <property type="evidence" value="ECO:0007669"/>
    <property type="project" value="InterPro"/>
</dbReference>
<evidence type="ECO:0000259" key="13">
    <source>
        <dbReference type="Pfam" id="PF00291"/>
    </source>
</evidence>
<evidence type="ECO:0000256" key="12">
    <source>
        <dbReference type="PIRSR" id="PIRSR604450-51"/>
    </source>
</evidence>
<dbReference type="Gene3D" id="3.90.1380.10">
    <property type="entry name" value="Threonine synthase, N-terminal domain"/>
    <property type="match status" value="1"/>
</dbReference>
<evidence type="ECO:0000256" key="11">
    <source>
        <dbReference type="NCBIfam" id="TIGR00260"/>
    </source>
</evidence>
<dbReference type="AlphaFoldDB" id="A0A1M5STR1"/>
<evidence type="ECO:0000313" key="16">
    <source>
        <dbReference type="Proteomes" id="UP000184074"/>
    </source>
</evidence>
<keyword evidence="7" id="KW-0791">Threonine biosynthesis</keyword>
<comment type="catalytic activity">
    <reaction evidence="10">
        <text>O-phospho-L-homoserine + H2O = L-threonine + phosphate</text>
        <dbReference type="Rhea" id="RHEA:10840"/>
        <dbReference type="ChEBI" id="CHEBI:15377"/>
        <dbReference type="ChEBI" id="CHEBI:43474"/>
        <dbReference type="ChEBI" id="CHEBI:57590"/>
        <dbReference type="ChEBI" id="CHEBI:57926"/>
        <dbReference type="EC" id="4.2.3.1"/>
    </reaction>
</comment>
<keyword evidence="16" id="KW-1185">Reference proteome</keyword>
<dbReference type="InterPro" id="IPR000634">
    <property type="entry name" value="Ser/Thr_deHydtase_PyrdxlP-BS"/>
</dbReference>
<dbReference type="Gene3D" id="3.40.50.1100">
    <property type="match status" value="2"/>
</dbReference>
<feature type="modified residue" description="N6-(pyridoxal phosphate)lysine" evidence="12">
    <location>
        <position position="112"/>
    </location>
</feature>
<comment type="similarity">
    <text evidence="3">Belongs to the threonine synthase family.</text>
</comment>
<name>A0A1M5STR1_9RHOB</name>
<evidence type="ECO:0000313" key="15">
    <source>
        <dbReference type="EMBL" id="SHH41886.1"/>
    </source>
</evidence>
<dbReference type="InterPro" id="IPR036052">
    <property type="entry name" value="TrpB-like_PALP_sf"/>
</dbReference>
<dbReference type="SUPFAM" id="SSF53686">
    <property type="entry name" value="Tryptophan synthase beta subunit-like PLP-dependent enzymes"/>
    <property type="match status" value="1"/>
</dbReference>
<gene>
    <name evidence="15" type="ORF">SAMN05444003_3104</name>
</gene>
<dbReference type="PANTHER" id="PTHR42690">
    <property type="entry name" value="THREONINE SYNTHASE FAMILY MEMBER"/>
    <property type="match status" value="1"/>
</dbReference>
<dbReference type="Pfam" id="PF14821">
    <property type="entry name" value="Thr_synth_N"/>
    <property type="match status" value="1"/>
</dbReference>
<dbReference type="EC" id="4.2.3.1" evidence="4 11"/>
<comment type="cofactor">
    <cofactor evidence="1 12">
        <name>pyridoxal 5'-phosphate</name>
        <dbReference type="ChEBI" id="CHEBI:597326"/>
    </cofactor>
</comment>
<organism evidence="15 16">
    <name type="scientific">Cognatiyoonia sediminum</name>
    <dbReference type="NCBI Taxonomy" id="1508389"/>
    <lineage>
        <taxon>Bacteria</taxon>
        <taxon>Pseudomonadati</taxon>
        <taxon>Pseudomonadota</taxon>
        <taxon>Alphaproteobacteria</taxon>
        <taxon>Rhodobacterales</taxon>
        <taxon>Paracoccaceae</taxon>
        <taxon>Cognatiyoonia</taxon>
    </lineage>
</organism>
<evidence type="ECO:0000256" key="9">
    <source>
        <dbReference type="ARBA" id="ARBA00023239"/>
    </source>
</evidence>
<dbReference type="InterPro" id="IPR001926">
    <property type="entry name" value="TrpB-like_PALP"/>
</dbReference>
<dbReference type="GO" id="GO:0004795">
    <property type="term" value="F:threonine synthase activity"/>
    <property type="evidence" value="ECO:0007669"/>
    <property type="project" value="UniProtKB-UniRule"/>
</dbReference>
<evidence type="ECO:0000256" key="5">
    <source>
        <dbReference type="ARBA" id="ARBA00018679"/>
    </source>
</evidence>